<feature type="region of interest" description="Disordered" evidence="2">
    <location>
        <begin position="1241"/>
        <end position="1265"/>
    </location>
</feature>
<accession>A0A1I8NP39</accession>
<feature type="compositionally biased region" description="Basic and acidic residues" evidence="2">
    <location>
        <begin position="1584"/>
        <end position="1599"/>
    </location>
</feature>
<feature type="compositionally biased region" description="Low complexity" evidence="2">
    <location>
        <begin position="2091"/>
        <end position="2102"/>
    </location>
</feature>
<feature type="compositionally biased region" description="Low complexity" evidence="2">
    <location>
        <begin position="2731"/>
        <end position="2743"/>
    </location>
</feature>
<feature type="compositionally biased region" description="Polar residues" evidence="2">
    <location>
        <begin position="619"/>
        <end position="633"/>
    </location>
</feature>
<reference evidence="3" key="1">
    <citation type="submission" date="2020-05" db="UniProtKB">
        <authorList>
            <consortium name="EnsemblMetazoa"/>
        </authorList>
    </citation>
    <scope>IDENTIFICATION</scope>
    <source>
        <strain evidence="3">USDA</strain>
    </source>
</reference>
<feature type="region of interest" description="Disordered" evidence="2">
    <location>
        <begin position="986"/>
        <end position="1005"/>
    </location>
</feature>
<feature type="compositionally biased region" description="Basic and acidic residues" evidence="2">
    <location>
        <begin position="2457"/>
        <end position="2468"/>
    </location>
</feature>
<feature type="compositionally biased region" description="Basic and acidic residues" evidence="2">
    <location>
        <begin position="2475"/>
        <end position="2489"/>
    </location>
</feature>
<feature type="compositionally biased region" description="Polar residues" evidence="2">
    <location>
        <begin position="953"/>
        <end position="965"/>
    </location>
</feature>
<feature type="compositionally biased region" description="Basic and acidic residues" evidence="2">
    <location>
        <begin position="2039"/>
        <end position="2049"/>
    </location>
</feature>
<feature type="region of interest" description="Disordered" evidence="2">
    <location>
        <begin position="2226"/>
        <end position="2250"/>
    </location>
</feature>
<dbReference type="OrthoDB" id="7673806at2759"/>
<feature type="region of interest" description="Disordered" evidence="2">
    <location>
        <begin position="2721"/>
        <end position="2780"/>
    </location>
</feature>
<feature type="compositionally biased region" description="Basic residues" evidence="2">
    <location>
        <begin position="1092"/>
        <end position="1105"/>
    </location>
</feature>
<dbReference type="VEuPathDB" id="VectorBase:SCAU000784"/>
<evidence type="ECO:0000313" key="3">
    <source>
        <dbReference type="EnsemblMetazoa" id="SCAU000784-PA"/>
    </source>
</evidence>
<evidence type="ECO:0000256" key="1">
    <source>
        <dbReference type="SAM" id="Coils"/>
    </source>
</evidence>
<feature type="region of interest" description="Disordered" evidence="2">
    <location>
        <begin position="953"/>
        <end position="979"/>
    </location>
</feature>
<proteinExistence type="predicted"/>
<name>A0A1I8NP39_STOCA</name>
<feature type="region of interest" description="Disordered" evidence="2">
    <location>
        <begin position="2375"/>
        <end position="2562"/>
    </location>
</feature>
<feature type="region of interest" description="Disordered" evidence="2">
    <location>
        <begin position="2625"/>
        <end position="2704"/>
    </location>
</feature>
<dbReference type="STRING" id="35570.A0A1I8NP39"/>
<protein>
    <submittedName>
        <fullName evidence="3">Uncharacterized protein</fullName>
    </submittedName>
</protein>
<feature type="region of interest" description="Disordered" evidence="2">
    <location>
        <begin position="2033"/>
        <end position="2109"/>
    </location>
</feature>
<dbReference type="Proteomes" id="UP000095300">
    <property type="component" value="Unassembled WGS sequence"/>
</dbReference>
<evidence type="ECO:0000256" key="2">
    <source>
        <dbReference type="SAM" id="MobiDB-lite"/>
    </source>
</evidence>
<feature type="compositionally biased region" description="Basic residues" evidence="2">
    <location>
        <begin position="1253"/>
        <end position="1264"/>
    </location>
</feature>
<keyword evidence="1" id="KW-0175">Coiled coil</keyword>
<organism evidence="3 4">
    <name type="scientific">Stomoxys calcitrans</name>
    <name type="common">Stable fly</name>
    <name type="synonym">Conops calcitrans</name>
    <dbReference type="NCBI Taxonomy" id="35570"/>
    <lineage>
        <taxon>Eukaryota</taxon>
        <taxon>Metazoa</taxon>
        <taxon>Ecdysozoa</taxon>
        <taxon>Arthropoda</taxon>
        <taxon>Hexapoda</taxon>
        <taxon>Insecta</taxon>
        <taxon>Pterygota</taxon>
        <taxon>Neoptera</taxon>
        <taxon>Endopterygota</taxon>
        <taxon>Diptera</taxon>
        <taxon>Brachycera</taxon>
        <taxon>Muscomorpha</taxon>
        <taxon>Muscoidea</taxon>
        <taxon>Muscidae</taxon>
        <taxon>Stomoxys</taxon>
    </lineage>
</organism>
<feature type="coiled-coil region" evidence="1">
    <location>
        <begin position="844"/>
        <end position="894"/>
    </location>
</feature>
<evidence type="ECO:0000313" key="4">
    <source>
        <dbReference type="Proteomes" id="UP000095300"/>
    </source>
</evidence>
<feature type="compositionally biased region" description="Basic and acidic residues" evidence="2">
    <location>
        <begin position="2240"/>
        <end position="2250"/>
    </location>
</feature>
<feature type="compositionally biased region" description="Basic residues" evidence="2">
    <location>
        <begin position="2657"/>
        <end position="2668"/>
    </location>
</feature>
<feature type="compositionally biased region" description="Low complexity" evidence="2">
    <location>
        <begin position="2627"/>
        <end position="2640"/>
    </location>
</feature>
<feature type="compositionally biased region" description="Polar residues" evidence="2">
    <location>
        <begin position="2677"/>
        <end position="2694"/>
    </location>
</feature>
<dbReference type="EnsemblMetazoa" id="SCAU000784-RA">
    <property type="protein sequence ID" value="SCAU000784-PA"/>
    <property type="gene ID" value="SCAU000784"/>
</dbReference>
<feature type="compositionally biased region" description="Polar residues" evidence="2">
    <location>
        <begin position="2437"/>
        <end position="2456"/>
    </location>
</feature>
<gene>
    <name evidence="3" type="primary">106084653</name>
</gene>
<feature type="compositionally biased region" description="Polar residues" evidence="2">
    <location>
        <begin position="1062"/>
        <end position="1073"/>
    </location>
</feature>
<feature type="compositionally biased region" description="Basic and acidic residues" evidence="2">
    <location>
        <begin position="1075"/>
        <end position="1085"/>
    </location>
</feature>
<feature type="compositionally biased region" description="Basic and acidic residues" evidence="2">
    <location>
        <begin position="966"/>
        <end position="976"/>
    </location>
</feature>
<feature type="region of interest" description="Disordered" evidence="2">
    <location>
        <begin position="610"/>
        <end position="644"/>
    </location>
</feature>
<feature type="compositionally biased region" description="Basic and acidic residues" evidence="2">
    <location>
        <begin position="1036"/>
        <end position="1049"/>
    </location>
</feature>
<feature type="region of interest" description="Disordered" evidence="2">
    <location>
        <begin position="1584"/>
        <end position="1605"/>
    </location>
</feature>
<keyword evidence="4" id="KW-1185">Reference proteome</keyword>
<sequence length="2780" mass="313490">MDMMTHQIFLEFVRANLLIMSDIQRSKSTSVRDSTSATVTFSKLKMKLANHFPFIGETLLELRKYLADIGNEKVLTDIINKYRRGCYEVYKDVLDSSEMSRMLADNIIRVLDILKDMSIKFFELDEFQHRVCELIAIYISCKLSVSVDCDMEDENLIGNSIVYIMRRHLYLRQNDEDANLYNVLRTLVYIPRFFSARRIVCAIFEEFIPLKAPAEVQQLPDKLYMLYIIVFYRWMKIQQDAGDAEAVLNFAESFMKPRVSLCTNQLYCQHLPRYSRHSMATRTILKNMHFYNDLRNACIIDNAYKLSGAILNLCDDEEDDDVDNRNVIIEDGSVKVMTFAQLFSAVELEIEKPAISHVKHEERTIVDSVDLTVENDDGEDCYTASRTWRERYDNCFEKLALVVRQYNSLQRLKENSKDVICLDISSSEEENQITTTESEHLFDDNSPISNAPIESFSINALDSLKSPSNPSPKKGLRTYKAKKSITCSISSADENCGYSTPSKLFGTRMYSPKPRFCNKLPRRHSLHIHPEPLNQESAEEVCSDEDSYKNLFYCSSSQRLSPLRANGPGVPYANINSTLGGEKVIFSQTSQHSQIRVCDEQNPSQKFEQKSKHFDSSPMDPTTAYSNQQTTNPPFMAHSRNGESSDYWPGSTSCVSCSPSVISNKGYQTNTTNVVFPIEKTSLRRQFKEQKEHIATAATLFQNVFDESRNNRLLSVCSSSCSSYPSIYPTNPRFSHKNQSHLSACLDIQTPMTNSPVVLKPSPLNKRRYTISGHSDFNSYMTNCSTFERNSIGQQSNKIGGSSYEDSNWHENGFHADVDDGAYPYHDEKLSKRCAVIIRPTKELLQYERQRDAMYNEILQKQRRKLELRALEKMREKERRRQDKLQKREQFQLEQSETMKQLERMNLYSQSDDESERNAIPNHGAEECLHSNNGNRGEIGNLCQNHPTFKTTLASHESPIGTNLHPSKESHIDSSSRAHKRCRENFLQSSDGESQPTKRFSMPRNKPKFYCELENHSDFLRSEEDLPSNKKAGKNTKADLEENPQKESPTKPCRNVKINKVTKLNSPQKTSLHAKQFDVEDKDSSELDLLPLKHRKTKQQRRKSQLPKPNVNAIPQKRPVRQCRQNEKRQEEDASHKPSNTQSLTRNMRQRKRSTTSALMVEGDQTTDSEFEYQRPARPARERRKSVLPHLVQTTDSEAEHLPVLALRQSPRFAKDQGYASISAQSSLRQTDSETELTTQLQANKMSPPAAPYRRKNVNRPNKKCLKDNGIEKQMEIVGNATGNVDSALSVTYASDKELSKEIMVDVIAKRLSSPDTSTMANLSKEIETAEREEILETLEDLLENENATKNYNNETVSNEATSPMVVNEALSLNNSPEETANDVVDMHRVIEKIVLNEIQREMDAEDADTEVGIPQANLAEKENVGSLGTQMSLPAERTIINFEEDGLHDILENSTTHTNGLMANHRIPLLITSVQTLPPIQIGENPSQASFLGKGCEESSLTTKLTDTEHQIVEAPSALEKENVEAQVPLNVSTNFLQVDMASTCFNSANQKVRDKPMPLEQTSLETNNEENLIRREIGSVKTTREGHKDMETSEKVKNQGSRELSSIKNVMNTSINSLEETFQANQIDGNKNPTYSLRNSMRGGSVESVTSVQRDISHCLKQTKEDVIMQKKYAPAWSPTEMLELNDYKAGLQNVGKSILRRVYCAEDEQRIATWSPTEMVDDMEPMEIERDMNDQQHIANPKMKSGKTVTFNSKVEIIDIPALSQNNTYSNSNGLEDGGCTSPTSCYYNEQDGENLKNALPMIVSYGYIKQLNTNTQESKHNSVANEAEHGFKAEPQSSADIKKQIAIEPWLTSISHTTQPSTSAHITKGESLTNSRSLYNQNLITAPAAGEYLSCGSAQLQSFDMLNGNFVNCLAIDSTINASTSYGTNDLKEDILKQEKFNALRTINKSMMSPSEQEVSSTQEVFFQTTPQELAAPKGNTWPVALIQLPENAPSNVLQNNQVDTTHQSSEHIVVQHPAADMAVEHLISTSNNNKQEKLKEESEKKRKRVKKETEKETKSSHKSNARSLQPKERKKKGFSERKHSSHTTQTTHLMTKTEGASKPSESTFIVCPTALEEKSKTRKFKIPKIKATNAEVSSLPEQNLAYKLIDSENKAQSNKFKVSIDLIKQKKPSKGGATKTKIALTIENKEDITPKKEIKEGHVNKSRETKPCITILEKESEGKKQKSKIAKNKSALREPGKDRDPLEIEITKKKHKTNEKAKCKVKPKIINIEPELNAKKVTSESIDDMTKIFLENGKANDVKAVCTHSAPNFTSSKHVPSILPKRGDSPKSDTIFLKQIVTIGQSMDQNMIPTKYMEGLRGEDPLNTQQAETKEKPKVQKHNLEFEKSKKPKPTSTPQKSDHPCIDYKVNAKTHQFRANKKTSMDKEAKLANSNSTQELKTRNQQSIIDSKQSKLLEPHKTNDPLGKAKKTDKESDFKLDKAKNANSKSNPKGSHSSVQKSSDPLNNENDLTLDKARNPNPKPNLEGNHLYLPQSAEPPNKLNSEDDSKPNLEGTHLDSANYLNELLQAKTKKCDGVDAAATTSNEISDSKVNLPEVIAKEIYIMAAEVTIPLSPNKLKLSESSTDASKSSESSVGLKEPATTGIKSAVNHGHRKYSRSKSKRNSDKDENYNVTSTGSITKTKSNYNSMKEKSTSNETTKNYLSKCAYELSAKEQRKHENLISPQQTSSQNTQENNEISTSLTDDLSKAKIASSKGNPEDDISSSPVRKKSRIK</sequence>
<feature type="region of interest" description="Disordered" evidence="2">
    <location>
        <begin position="1020"/>
        <end position="1185"/>
    </location>
</feature>
<feature type="compositionally biased region" description="Basic and acidic residues" evidence="2">
    <location>
        <begin position="1124"/>
        <end position="1136"/>
    </location>
</feature>
<feature type="compositionally biased region" description="Polar residues" evidence="2">
    <location>
        <begin position="2497"/>
        <end position="2516"/>
    </location>
</feature>
<feature type="compositionally biased region" description="Polar residues" evidence="2">
    <location>
        <begin position="1137"/>
        <end position="1147"/>
    </location>
</feature>
<feature type="compositionally biased region" description="Basic and acidic residues" evidence="2">
    <location>
        <begin position="2377"/>
        <end position="2394"/>
    </location>
</feature>
<feature type="compositionally biased region" description="Polar residues" evidence="2">
    <location>
        <begin position="986"/>
        <end position="998"/>
    </location>
</feature>